<reference evidence="1" key="1">
    <citation type="submission" date="2015-12" db="EMBL/GenBank/DDBJ databases">
        <title>Gene expression during late stages of embryo sac development: a critical building block for successful pollen-pistil interactions.</title>
        <authorList>
            <person name="Liu Y."/>
            <person name="Joly V."/>
            <person name="Sabar M."/>
            <person name="Matton D.P."/>
        </authorList>
    </citation>
    <scope>NUCLEOTIDE SEQUENCE</scope>
</reference>
<accession>A0A0V0GVU0</accession>
<feature type="non-terminal residue" evidence="1">
    <location>
        <position position="1"/>
    </location>
</feature>
<sequence>YIAICSLPNLINFLEGIRSARSPIFYSISSNGNKPRRPPLLIRWKRVSQCSETVILRHRLCTIWSFCLHRCRWRLSDLHLIPWSSNTTVGSIPIVRILCPPVTTNLSKNTSHNNQ</sequence>
<protein>
    <submittedName>
        <fullName evidence="1">Putative ovule protein</fullName>
    </submittedName>
</protein>
<evidence type="ECO:0000313" key="1">
    <source>
        <dbReference type="EMBL" id="JAP11323.1"/>
    </source>
</evidence>
<dbReference type="EMBL" id="GEDG01031531">
    <property type="protein sequence ID" value="JAP11323.1"/>
    <property type="molecule type" value="Transcribed_RNA"/>
</dbReference>
<proteinExistence type="predicted"/>
<organism evidence="1">
    <name type="scientific">Solanum chacoense</name>
    <name type="common">Chaco potato</name>
    <dbReference type="NCBI Taxonomy" id="4108"/>
    <lineage>
        <taxon>Eukaryota</taxon>
        <taxon>Viridiplantae</taxon>
        <taxon>Streptophyta</taxon>
        <taxon>Embryophyta</taxon>
        <taxon>Tracheophyta</taxon>
        <taxon>Spermatophyta</taxon>
        <taxon>Magnoliopsida</taxon>
        <taxon>eudicotyledons</taxon>
        <taxon>Gunneridae</taxon>
        <taxon>Pentapetalae</taxon>
        <taxon>asterids</taxon>
        <taxon>lamiids</taxon>
        <taxon>Solanales</taxon>
        <taxon>Solanaceae</taxon>
        <taxon>Solanoideae</taxon>
        <taxon>Solaneae</taxon>
        <taxon>Solanum</taxon>
    </lineage>
</organism>
<name>A0A0V0GVU0_SOLCH</name>
<dbReference type="AlphaFoldDB" id="A0A0V0GVU0"/>